<dbReference type="AlphaFoldDB" id="A0A0V1H061"/>
<accession>A0A0V1H061</accession>
<comment type="caution">
    <text evidence="1">The sequence shown here is derived from an EMBL/GenBank/DDBJ whole genome shotgun (WGS) entry which is preliminary data.</text>
</comment>
<evidence type="ECO:0000313" key="1">
    <source>
        <dbReference type="EMBL" id="KRZ03841.1"/>
    </source>
</evidence>
<keyword evidence="2" id="KW-1185">Reference proteome</keyword>
<dbReference type="EMBL" id="JYDP01000180">
    <property type="protein sequence ID" value="KRZ03841.1"/>
    <property type="molecule type" value="Genomic_DNA"/>
</dbReference>
<protein>
    <submittedName>
        <fullName evidence="1">Uncharacterized protein</fullName>
    </submittedName>
</protein>
<organism evidence="1 2">
    <name type="scientific">Trichinella zimbabwensis</name>
    <dbReference type="NCBI Taxonomy" id="268475"/>
    <lineage>
        <taxon>Eukaryota</taxon>
        <taxon>Metazoa</taxon>
        <taxon>Ecdysozoa</taxon>
        <taxon>Nematoda</taxon>
        <taxon>Enoplea</taxon>
        <taxon>Dorylaimia</taxon>
        <taxon>Trichinellida</taxon>
        <taxon>Trichinellidae</taxon>
        <taxon>Trichinella</taxon>
    </lineage>
</organism>
<dbReference type="Proteomes" id="UP000055024">
    <property type="component" value="Unassembled WGS sequence"/>
</dbReference>
<reference evidence="1 2" key="1">
    <citation type="submission" date="2015-01" db="EMBL/GenBank/DDBJ databases">
        <title>Evolution of Trichinella species and genotypes.</title>
        <authorList>
            <person name="Korhonen P.K."/>
            <person name="Edoardo P."/>
            <person name="Giuseppe L.R."/>
            <person name="Gasser R.B."/>
        </authorList>
    </citation>
    <scope>NUCLEOTIDE SEQUENCE [LARGE SCALE GENOMIC DNA]</scope>
    <source>
        <strain evidence="1">ISS1029</strain>
    </source>
</reference>
<sequence>MDEKSIEINEKWYGKHGTCCQTLFDASHSIPTARHRFPRLRVGEKKIREISVAVGEMPLEKKKKAAFYFEDEINSYKSNTEQTIKRSFAKNPQSA</sequence>
<proteinExistence type="predicted"/>
<gene>
    <name evidence="1" type="ORF">T11_4528</name>
</gene>
<evidence type="ECO:0000313" key="2">
    <source>
        <dbReference type="Proteomes" id="UP000055024"/>
    </source>
</evidence>
<name>A0A0V1H061_9BILA</name>